<gene>
    <name evidence="1" type="ORF">MML48_3g00002862</name>
</gene>
<reference evidence="1" key="1">
    <citation type="submission" date="2022-04" db="EMBL/GenBank/DDBJ databases">
        <title>Chromosome-scale genome assembly of Holotrichia oblita Faldermann.</title>
        <authorList>
            <person name="Rongchong L."/>
        </authorList>
    </citation>
    <scope>NUCLEOTIDE SEQUENCE</scope>
    <source>
        <strain evidence="1">81SQS9</strain>
    </source>
</reference>
<proteinExistence type="predicted"/>
<organism evidence="1 2">
    <name type="scientific">Holotrichia oblita</name>
    <name type="common">Chafer beetle</name>
    <dbReference type="NCBI Taxonomy" id="644536"/>
    <lineage>
        <taxon>Eukaryota</taxon>
        <taxon>Metazoa</taxon>
        <taxon>Ecdysozoa</taxon>
        <taxon>Arthropoda</taxon>
        <taxon>Hexapoda</taxon>
        <taxon>Insecta</taxon>
        <taxon>Pterygota</taxon>
        <taxon>Neoptera</taxon>
        <taxon>Endopterygota</taxon>
        <taxon>Coleoptera</taxon>
        <taxon>Polyphaga</taxon>
        <taxon>Scarabaeiformia</taxon>
        <taxon>Scarabaeidae</taxon>
        <taxon>Melolonthinae</taxon>
        <taxon>Holotrichia</taxon>
    </lineage>
</organism>
<sequence>MSWNDKRQLFNAELERILEELDSDEQHITLDFDPQSDSDSDLQNDENNGMAIDDEFGEAGDIDNTPENDLNQNLVSESAEALNQTGTPASHLTDVILRELENLDIHKFPEKLIGQTYDRASAMSGTLGGVQKKIKEHYPAANFVHCYAHITCVDILLCLEKLIVIEEDPKTINQAIGLKGFLQNEDFIFWLNFFHLIMPHCEILSNELQKRSIDILSVKNYIDSFKSSIQAIRDKILNDLSSSEMSTISSNTTIKRSRKNEDSKRRVALEVCDIIISEMHHRFSFSDHLVISQLFYSDQFENYKNNFPDNILNLVKKDYPSINFLKLKSELQVIYDRPDFRGSSGAVSLFQLFMNNNLSETFSETVNLLTLLCTLPMPTVERERCFSTLNRIKTFLRNTMGQDRLSALAMLSIEKSFIKGICDYNEQRVIWSPCGDGGKQREAKNGQTNQNMVLYGAPVWQQALYVKKYKDILGRTQRNILIRVASSFKTVSLVALQVVTGSSAIDLMTFERTYIHNNAEEDRKQITYAVKERTLTKWQERWENESEKAQWIKRLSPEIRPSVHRLLPDTGPDSARMLPSICKKNRKGFRGCLYIL</sequence>
<name>A0ACB9THM0_HOLOL</name>
<evidence type="ECO:0000313" key="2">
    <source>
        <dbReference type="Proteomes" id="UP001056778"/>
    </source>
</evidence>
<dbReference type="EMBL" id="CM043017">
    <property type="protein sequence ID" value="KAI4466306.1"/>
    <property type="molecule type" value="Genomic_DNA"/>
</dbReference>
<dbReference type="Proteomes" id="UP001056778">
    <property type="component" value="Chromosome 3"/>
</dbReference>
<evidence type="ECO:0000313" key="1">
    <source>
        <dbReference type="EMBL" id="KAI4466306.1"/>
    </source>
</evidence>
<protein>
    <submittedName>
        <fullName evidence="1">Hat family c-terminal dimerization region</fullName>
    </submittedName>
</protein>
<comment type="caution">
    <text evidence="1">The sequence shown here is derived from an EMBL/GenBank/DDBJ whole genome shotgun (WGS) entry which is preliminary data.</text>
</comment>
<keyword evidence="2" id="KW-1185">Reference proteome</keyword>
<accession>A0ACB9THM0</accession>